<sequence length="105" mass="11869">MAFTVSVEESLSTNNTNHTNAFFAERLDVLVGQWNESAQSRSVNYRANQSKSQAAFPPTPAFLNSELEHRLVRWSGRSPFSFEQGKERVTARHSRDVRSLLVTPS</sequence>
<organism evidence="1 2">
    <name type="scientific">Stieleria magnilauensis</name>
    <dbReference type="NCBI Taxonomy" id="2527963"/>
    <lineage>
        <taxon>Bacteria</taxon>
        <taxon>Pseudomonadati</taxon>
        <taxon>Planctomycetota</taxon>
        <taxon>Planctomycetia</taxon>
        <taxon>Pirellulales</taxon>
        <taxon>Pirellulaceae</taxon>
        <taxon>Stieleria</taxon>
    </lineage>
</organism>
<gene>
    <name evidence="1" type="ORF">TBK1r_78510</name>
</gene>
<dbReference type="Proteomes" id="UP000318081">
    <property type="component" value="Chromosome"/>
</dbReference>
<evidence type="ECO:0000313" key="1">
    <source>
        <dbReference type="EMBL" id="QDV88816.1"/>
    </source>
</evidence>
<protein>
    <submittedName>
        <fullName evidence="1">Uncharacterized protein</fullName>
    </submittedName>
</protein>
<reference evidence="1 2" key="1">
    <citation type="submission" date="2019-02" db="EMBL/GenBank/DDBJ databases">
        <title>Deep-cultivation of Planctomycetes and their phenomic and genomic characterization uncovers novel biology.</title>
        <authorList>
            <person name="Wiegand S."/>
            <person name="Jogler M."/>
            <person name="Boedeker C."/>
            <person name="Pinto D."/>
            <person name="Vollmers J."/>
            <person name="Rivas-Marin E."/>
            <person name="Kohn T."/>
            <person name="Peeters S.H."/>
            <person name="Heuer A."/>
            <person name="Rast P."/>
            <person name="Oberbeckmann S."/>
            <person name="Bunk B."/>
            <person name="Jeske O."/>
            <person name="Meyerdierks A."/>
            <person name="Storesund J.E."/>
            <person name="Kallscheuer N."/>
            <person name="Luecker S."/>
            <person name="Lage O.M."/>
            <person name="Pohl T."/>
            <person name="Merkel B.J."/>
            <person name="Hornburger P."/>
            <person name="Mueller R.-W."/>
            <person name="Bruemmer F."/>
            <person name="Labrenz M."/>
            <person name="Spormann A.M."/>
            <person name="Op den Camp H."/>
            <person name="Overmann J."/>
            <person name="Amann R."/>
            <person name="Jetten M.S.M."/>
            <person name="Mascher T."/>
            <person name="Medema M.H."/>
            <person name="Devos D.P."/>
            <person name="Kaster A.-K."/>
            <person name="Ovreas L."/>
            <person name="Rohde M."/>
            <person name="Galperin M.Y."/>
            <person name="Jogler C."/>
        </authorList>
    </citation>
    <scope>NUCLEOTIDE SEQUENCE [LARGE SCALE GENOMIC DNA]</scope>
    <source>
        <strain evidence="1 2">TBK1r</strain>
    </source>
</reference>
<evidence type="ECO:0000313" key="2">
    <source>
        <dbReference type="Proteomes" id="UP000318081"/>
    </source>
</evidence>
<dbReference type="EMBL" id="CP036432">
    <property type="protein sequence ID" value="QDV88816.1"/>
    <property type="molecule type" value="Genomic_DNA"/>
</dbReference>
<keyword evidence="2" id="KW-1185">Reference proteome</keyword>
<proteinExistence type="predicted"/>
<accession>A0ABX5Y727</accession>
<name>A0ABX5Y727_9BACT</name>